<dbReference type="SMART" id="SM01075">
    <property type="entry name" value="CDT1"/>
    <property type="match status" value="1"/>
</dbReference>
<protein>
    <submittedName>
        <fullName evidence="6">CDT1 domain-containing protein</fullName>
    </submittedName>
</protein>
<dbReference type="Proteomes" id="UP000095283">
    <property type="component" value="Unplaced"/>
</dbReference>
<dbReference type="InterPro" id="IPR036390">
    <property type="entry name" value="WH_DNA-bd_sf"/>
</dbReference>
<proteinExistence type="predicted"/>
<dbReference type="Pfam" id="PF08839">
    <property type="entry name" value="CDT1"/>
    <property type="match status" value="1"/>
</dbReference>
<keyword evidence="3" id="KW-0732">Signal</keyword>
<dbReference type="SUPFAM" id="SSF46785">
    <property type="entry name" value="Winged helix' DNA-binding domain"/>
    <property type="match status" value="1"/>
</dbReference>
<evidence type="ECO:0000256" key="2">
    <source>
        <dbReference type="SAM" id="Phobius"/>
    </source>
</evidence>
<feature type="chain" id="PRO_5009310591" evidence="3">
    <location>
        <begin position="31"/>
        <end position="538"/>
    </location>
</feature>
<feature type="compositionally biased region" description="Polar residues" evidence="1">
    <location>
        <begin position="84"/>
        <end position="93"/>
    </location>
</feature>
<evidence type="ECO:0000313" key="6">
    <source>
        <dbReference type="WBParaSite" id="Hba_02433"/>
    </source>
</evidence>
<sequence>MNSRTRTRSMKNLNIGTFLLSITIINCSLCLHSCISSSEGAFSPPKRSRKVSTSSKSPEKLNSRQSAVVARRIEEQPSSEVHKSSNSTVQCDGPALSSNIVTEDVGSDSVLSKADEWSKLLENSTLAKKEKGGIKSLHDQAIKIKSKQVEEQAKSLKLLQKHFDVSVPIRMKSSVKFSENAISTSVSRNSGWGSSSSNIVVFRRVLEYGKAARLVEDVKRNVDLPLPGAYEKLLETFQSCDRVRQHFYFIMEFHHRLHYFIIHTYPTSYEVRVEKHWQAFGGTQAGKYERIIVANLTDDLTEYMRPDSPVKDETPLPPVTPTKLISPRKRVVSAVPREPVPDNRPRLEGWRMACRSHVFRYKLVGIIKKIHRQFMEKIGSKELFNILMLDCTLFELILNSILIMLYEDDLKKNTEMKDYLDLVDTTVPLPKAVQVFSCSINSEYYFNYSRFFYSYHYIFRMLASSMLRCVCTNCIFLVEVIEHLTLLCEVAPSHIAVSEVLGKKYLQMKDNNFSVMELFYIYYAIAICFNQLFPLKGY</sequence>
<feature type="domain" description="CDT1 Geminin-binding" evidence="4">
    <location>
        <begin position="226"/>
        <end position="389"/>
    </location>
</feature>
<keyword evidence="2" id="KW-0472">Membrane</keyword>
<feature type="compositionally biased region" description="Basic and acidic residues" evidence="1">
    <location>
        <begin position="71"/>
        <end position="83"/>
    </location>
</feature>
<keyword evidence="2" id="KW-0812">Transmembrane</keyword>
<evidence type="ECO:0000256" key="3">
    <source>
        <dbReference type="SAM" id="SignalP"/>
    </source>
</evidence>
<organism evidence="5 6">
    <name type="scientific">Heterorhabditis bacteriophora</name>
    <name type="common">Entomopathogenic nematode worm</name>
    <dbReference type="NCBI Taxonomy" id="37862"/>
    <lineage>
        <taxon>Eukaryota</taxon>
        <taxon>Metazoa</taxon>
        <taxon>Ecdysozoa</taxon>
        <taxon>Nematoda</taxon>
        <taxon>Chromadorea</taxon>
        <taxon>Rhabditida</taxon>
        <taxon>Rhabditina</taxon>
        <taxon>Rhabditomorpha</taxon>
        <taxon>Strongyloidea</taxon>
        <taxon>Heterorhabditidae</taxon>
        <taxon>Heterorhabditis</taxon>
    </lineage>
</organism>
<feature type="transmembrane region" description="Helical" evidence="2">
    <location>
        <begin position="513"/>
        <end position="533"/>
    </location>
</feature>
<evidence type="ECO:0000259" key="4">
    <source>
        <dbReference type="SMART" id="SM01075"/>
    </source>
</evidence>
<dbReference type="WBParaSite" id="Hba_02433">
    <property type="protein sequence ID" value="Hba_02433"/>
    <property type="gene ID" value="Hba_02433"/>
</dbReference>
<feature type="region of interest" description="Disordered" evidence="1">
    <location>
        <begin position="39"/>
        <end position="93"/>
    </location>
</feature>
<accession>A0A1I7WCI7</accession>
<keyword evidence="2" id="KW-1133">Transmembrane helix</keyword>
<dbReference type="AlphaFoldDB" id="A0A1I7WCI7"/>
<evidence type="ECO:0000313" key="5">
    <source>
        <dbReference type="Proteomes" id="UP000095283"/>
    </source>
</evidence>
<reference evidence="6" key="1">
    <citation type="submission" date="2016-11" db="UniProtKB">
        <authorList>
            <consortium name="WormBaseParasite"/>
        </authorList>
    </citation>
    <scope>IDENTIFICATION</scope>
</reference>
<evidence type="ECO:0000256" key="1">
    <source>
        <dbReference type="SAM" id="MobiDB-lite"/>
    </source>
</evidence>
<feature type="transmembrane region" description="Helical" evidence="2">
    <location>
        <begin position="383"/>
        <end position="406"/>
    </location>
</feature>
<dbReference type="InterPro" id="IPR014939">
    <property type="entry name" value="CDT1_Gemini-bd-like"/>
</dbReference>
<name>A0A1I7WCI7_HETBA</name>
<keyword evidence="5" id="KW-1185">Reference proteome</keyword>
<feature type="signal peptide" evidence="3">
    <location>
        <begin position="1"/>
        <end position="30"/>
    </location>
</feature>